<evidence type="ECO:0000256" key="1">
    <source>
        <dbReference type="ARBA" id="ARBA00000677"/>
    </source>
</evidence>
<dbReference type="PANTHER" id="PTHR43390">
    <property type="entry name" value="SIGNAL PEPTIDASE I"/>
    <property type="match status" value="1"/>
</dbReference>
<dbReference type="Proteomes" id="UP000594749">
    <property type="component" value="Chromosome"/>
</dbReference>
<keyword evidence="7" id="KW-0472">Membrane</keyword>
<dbReference type="NCBIfam" id="TIGR02227">
    <property type="entry name" value="sigpep_I_bact"/>
    <property type="match status" value="1"/>
</dbReference>
<keyword evidence="7" id="KW-0812">Transmembrane</keyword>
<comment type="subcellular location">
    <subcellularLocation>
        <location evidence="7">Membrane</location>
        <topology evidence="7">Single-pass type II membrane protein</topology>
    </subcellularLocation>
</comment>
<evidence type="ECO:0000259" key="8">
    <source>
        <dbReference type="Pfam" id="PF10502"/>
    </source>
</evidence>
<dbReference type="GO" id="GO:0016020">
    <property type="term" value="C:membrane"/>
    <property type="evidence" value="ECO:0007669"/>
    <property type="project" value="UniProtKB-SubCell"/>
</dbReference>
<evidence type="ECO:0000256" key="3">
    <source>
        <dbReference type="ARBA" id="ARBA00013208"/>
    </source>
</evidence>
<comment type="similarity">
    <text evidence="2 7">Belongs to the peptidase S26 family.</text>
</comment>
<comment type="catalytic activity">
    <reaction evidence="1 7">
        <text>Cleavage of hydrophobic, N-terminal signal or leader sequences from secreted and periplasmic proteins.</text>
        <dbReference type="EC" id="3.4.21.89"/>
    </reaction>
</comment>
<dbReference type="InterPro" id="IPR036286">
    <property type="entry name" value="LexA/Signal_pep-like_sf"/>
</dbReference>
<evidence type="ECO:0000256" key="4">
    <source>
        <dbReference type="ARBA" id="ARBA00019232"/>
    </source>
</evidence>
<name>A0A7M1LG84_9BACT</name>
<dbReference type="PRINTS" id="PR00727">
    <property type="entry name" value="LEADERPTASE"/>
</dbReference>
<feature type="domain" description="Peptidase S26" evidence="8">
    <location>
        <begin position="16"/>
        <end position="246"/>
    </location>
</feature>
<keyword evidence="7" id="KW-1133">Transmembrane helix</keyword>
<dbReference type="GO" id="GO:0006465">
    <property type="term" value="P:signal peptide processing"/>
    <property type="evidence" value="ECO:0007669"/>
    <property type="project" value="InterPro"/>
</dbReference>
<evidence type="ECO:0000256" key="7">
    <source>
        <dbReference type="RuleBase" id="RU362042"/>
    </source>
</evidence>
<dbReference type="PROSITE" id="PS00761">
    <property type="entry name" value="SPASE_I_3"/>
    <property type="match status" value="1"/>
</dbReference>
<gene>
    <name evidence="9" type="primary">lepB</name>
    <name evidence="9" type="ORF">IMC76_06680</name>
</gene>
<sequence length="279" mass="32381">MRNFLHKAYNFSSSWTGTIIIVLLVIFFFAQAFVIPSGSMKRSLLIGDFLFVKKFSYGIPTPHLPWIEIPVLPDFNGDGHIIKGKSPKRGDIVVFRYPVNEKVHFVKRNFAVGGDEVIYTVDAMYLRPNEGDEFITKNYDKSKIVTLQGRLFVKEPYSNLGISYDEKVDLLPLVLMNLAKNRLAMDPTIVPELGELRGDLPFNAFYIKVPKGEFFMIGDNRNHSDDSRFWGSVPYRLIVGKPWFIYFSWDKDKKVRWERVGRFVDTVENNPKFIYEQKD</sequence>
<evidence type="ECO:0000256" key="2">
    <source>
        <dbReference type="ARBA" id="ARBA00009370"/>
    </source>
</evidence>
<dbReference type="InterPro" id="IPR019758">
    <property type="entry name" value="Pept_S26A_signal_pept_1_CS"/>
</dbReference>
<accession>A0A7M1LG84</accession>
<dbReference type="InterPro" id="IPR000223">
    <property type="entry name" value="Pept_S26A_signal_pept_1"/>
</dbReference>
<keyword evidence="5 7" id="KW-0378">Hydrolase</keyword>
<dbReference type="GO" id="GO:0009003">
    <property type="term" value="F:signal peptidase activity"/>
    <property type="evidence" value="ECO:0007669"/>
    <property type="project" value="UniProtKB-EC"/>
</dbReference>
<dbReference type="OrthoDB" id="9815782at2"/>
<keyword evidence="10" id="KW-1185">Reference proteome</keyword>
<dbReference type="GO" id="GO:0004252">
    <property type="term" value="F:serine-type endopeptidase activity"/>
    <property type="evidence" value="ECO:0007669"/>
    <property type="project" value="InterPro"/>
</dbReference>
<feature type="active site" evidence="6">
    <location>
        <position position="107"/>
    </location>
</feature>
<dbReference type="SUPFAM" id="SSF51306">
    <property type="entry name" value="LexA/Signal peptidase"/>
    <property type="match status" value="1"/>
</dbReference>
<dbReference type="InterPro" id="IPR019533">
    <property type="entry name" value="Peptidase_S26"/>
</dbReference>
<evidence type="ECO:0000256" key="5">
    <source>
        <dbReference type="ARBA" id="ARBA00022801"/>
    </source>
</evidence>
<evidence type="ECO:0000313" key="9">
    <source>
        <dbReference type="EMBL" id="QOQ86896.1"/>
    </source>
</evidence>
<reference evidence="9 10" key="1">
    <citation type="submission" date="2020-10" db="EMBL/GenBank/DDBJ databases">
        <title>Campylobacter and Helicobacter PacBio genomes.</title>
        <authorList>
            <person name="Lane C."/>
        </authorList>
    </citation>
    <scope>NUCLEOTIDE SEQUENCE [LARGE SCALE GENOMIC DNA]</scope>
    <source>
        <strain evidence="9 10">2016D-0077</strain>
    </source>
</reference>
<protein>
    <recommendedName>
        <fullName evidence="4 7">Signal peptidase I</fullName>
        <ecNumber evidence="3 7">3.4.21.89</ecNumber>
    </recommendedName>
</protein>
<evidence type="ECO:0000256" key="6">
    <source>
        <dbReference type="PIRSR" id="PIRSR600223-1"/>
    </source>
</evidence>
<evidence type="ECO:0000313" key="10">
    <source>
        <dbReference type="Proteomes" id="UP000594749"/>
    </source>
</evidence>
<dbReference type="PANTHER" id="PTHR43390:SF1">
    <property type="entry name" value="CHLOROPLAST PROCESSING PEPTIDASE"/>
    <property type="match status" value="1"/>
</dbReference>
<dbReference type="Pfam" id="PF10502">
    <property type="entry name" value="Peptidase_S26"/>
    <property type="match status" value="1"/>
</dbReference>
<dbReference type="EMBL" id="CP063078">
    <property type="protein sequence ID" value="QOQ86896.1"/>
    <property type="molecule type" value="Genomic_DNA"/>
</dbReference>
<dbReference type="AlphaFoldDB" id="A0A7M1LG84"/>
<keyword evidence="7" id="KW-0645">Protease</keyword>
<proteinExistence type="inferred from homology"/>
<dbReference type="CDD" id="cd06530">
    <property type="entry name" value="S26_SPase_I"/>
    <property type="match status" value="1"/>
</dbReference>
<dbReference type="RefSeq" id="WP_025803738.1">
    <property type="nucleotide sequence ID" value="NZ_CP053842.1"/>
</dbReference>
<feature type="active site" evidence="6">
    <location>
        <position position="39"/>
    </location>
</feature>
<dbReference type="EC" id="3.4.21.89" evidence="3 7"/>
<dbReference type="Gene3D" id="2.10.109.10">
    <property type="entry name" value="Umud Fragment, subunit A"/>
    <property type="match status" value="1"/>
</dbReference>
<feature type="transmembrane region" description="Helical" evidence="7">
    <location>
        <begin position="15"/>
        <end position="35"/>
    </location>
</feature>
<organism evidence="9 10">
    <name type="scientific">Campylobacter corcagiensis</name>
    <dbReference type="NCBI Taxonomy" id="1448857"/>
    <lineage>
        <taxon>Bacteria</taxon>
        <taxon>Pseudomonadati</taxon>
        <taxon>Campylobacterota</taxon>
        <taxon>Epsilonproteobacteria</taxon>
        <taxon>Campylobacterales</taxon>
        <taxon>Campylobacteraceae</taxon>
        <taxon>Campylobacter</taxon>
    </lineage>
</organism>